<keyword evidence="3" id="KW-1185">Reference proteome</keyword>
<gene>
    <name evidence="2" type="ORF">PoB_002459200</name>
</gene>
<proteinExistence type="predicted"/>
<organism evidence="2 3">
    <name type="scientific">Plakobranchus ocellatus</name>
    <dbReference type="NCBI Taxonomy" id="259542"/>
    <lineage>
        <taxon>Eukaryota</taxon>
        <taxon>Metazoa</taxon>
        <taxon>Spiralia</taxon>
        <taxon>Lophotrochozoa</taxon>
        <taxon>Mollusca</taxon>
        <taxon>Gastropoda</taxon>
        <taxon>Heterobranchia</taxon>
        <taxon>Euthyneura</taxon>
        <taxon>Panpulmonata</taxon>
        <taxon>Sacoglossa</taxon>
        <taxon>Placobranchoidea</taxon>
        <taxon>Plakobranchidae</taxon>
        <taxon>Plakobranchus</taxon>
    </lineage>
</organism>
<comment type="caution">
    <text evidence="2">The sequence shown here is derived from an EMBL/GenBank/DDBJ whole genome shotgun (WGS) entry which is preliminary data.</text>
</comment>
<evidence type="ECO:0000256" key="1">
    <source>
        <dbReference type="SAM" id="MobiDB-lite"/>
    </source>
</evidence>
<reference evidence="2 3" key="1">
    <citation type="journal article" date="2021" name="Elife">
        <title>Chloroplast acquisition without the gene transfer in kleptoplastic sea slugs, Plakobranchus ocellatus.</title>
        <authorList>
            <person name="Maeda T."/>
            <person name="Takahashi S."/>
            <person name="Yoshida T."/>
            <person name="Shimamura S."/>
            <person name="Takaki Y."/>
            <person name="Nagai Y."/>
            <person name="Toyoda A."/>
            <person name="Suzuki Y."/>
            <person name="Arimoto A."/>
            <person name="Ishii H."/>
            <person name="Satoh N."/>
            <person name="Nishiyama T."/>
            <person name="Hasebe M."/>
            <person name="Maruyama T."/>
            <person name="Minagawa J."/>
            <person name="Obokata J."/>
            <person name="Shigenobu S."/>
        </authorList>
    </citation>
    <scope>NUCLEOTIDE SEQUENCE [LARGE SCALE GENOMIC DNA]</scope>
</reference>
<dbReference type="EMBL" id="BLXT01002832">
    <property type="protein sequence ID" value="GFN98086.1"/>
    <property type="molecule type" value="Genomic_DNA"/>
</dbReference>
<dbReference type="Proteomes" id="UP000735302">
    <property type="component" value="Unassembled WGS sequence"/>
</dbReference>
<dbReference type="AlphaFoldDB" id="A0AAV3ZSG3"/>
<feature type="region of interest" description="Disordered" evidence="1">
    <location>
        <begin position="81"/>
        <end position="105"/>
    </location>
</feature>
<accession>A0AAV3ZSG3</accession>
<protein>
    <submittedName>
        <fullName evidence="2">Uncharacterized protein</fullName>
    </submittedName>
</protein>
<evidence type="ECO:0000313" key="3">
    <source>
        <dbReference type="Proteomes" id="UP000735302"/>
    </source>
</evidence>
<evidence type="ECO:0000313" key="2">
    <source>
        <dbReference type="EMBL" id="GFN98086.1"/>
    </source>
</evidence>
<sequence length="105" mass="12441">MLTKLHIVYRKYHSKCRLHHAVRTNNIILHAETTPYSPHQQHHSTHRDYTIQPAPTASFYTPRLHHTVRTNNIILHTETTPYSPHQQHHSTRRDHTIPYAPTISF</sequence>
<name>A0AAV3ZSG3_9GAST</name>